<dbReference type="InterPro" id="IPR011257">
    <property type="entry name" value="DNA_glycosylase"/>
</dbReference>
<dbReference type="PANTHER" id="PTHR43003">
    <property type="entry name" value="DNA-3-METHYLADENINE GLYCOSYLASE"/>
    <property type="match status" value="1"/>
</dbReference>
<evidence type="ECO:0000256" key="2">
    <source>
        <dbReference type="ARBA" id="ARBA00012000"/>
    </source>
</evidence>
<proteinExistence type="predicted"/>
<dbReference type="EMBL" id="CP136704">
    <property type="protein sequence ID" value="WOI35218.1"/>
    <property type="molecule type" value="Genomic_DNA"/>
</dbReference>
<feature type="domain" description="HhH-GPD" evidence="5">
    <location>
        <begin position="54"/>
        <end position="201"/>
    </location>
</feature>
<dbReference type="InterPro" id="IPR003265">
    <property type="entry name" value="HhH-GPD_domain"/>
</dbReference>
<evidence type="ECO:0000256" key="3">
    <source>
        <dbReference type="ARBA" id="ARBA00022763"/>
    </source>
</evidence>
<evidence type="ECO:0000259" key="5">
    <source>
        <dbReference type="SMART" id="SM00478"/>
    </source>
</evidence>
<protein>
    <recommendedName>
        <fullName evidence="2">DNA-3-methyladenine glycosylase II</fullName>
        <ecNumber evidence="2">3.2.2.21</ecNumber>
    </recommendedName>
</protein>
<sequence>MTVGRIIETPACVAEGAAWLAARDPRLAQALSVTGPLPLRRKPDGFAQLLSAIVSQQVSVASANAIWNRLRDAKLTGPRKILWATDDDLRAVGLSRQKIRYARALAEARIDFNALRGIPTADVIAELTQVSGIGVWTAEIYAMFSLGRADVFAPGDLALQESARLLFDLPERPKERALRDMADAWSPWRSVAARLLWAYYHVAKDREGIR</sequence>
<dbReference type="Gene3D" id="1.10.340.30">
    <property type="entry name" value="Hypothetical protein, domain 2"/>
    <property type="match status" value="1"/>
</dbReference>
<keyword evidence="7" id="KW-1185">Reference proteome</keyword>
<evidence type="ECO:0000313" key="6">
    <source>
        <dbReference type="EMBL" id="WOI35218.1"/>
    </source>
</evidence>
<dbReference type="CDD" id="cd00056">
    <property type="entry name" value="ENDO3c"/>
    <property type="match status" value="1"/>
</dbReference>
<evidence type="ECO:0000313" key="7">
    <source>
        <dbReference type="Proteomes" id="UP001302666"/>
    </source>
</evidence>
<dbReference type="Proteomes" id="UP001302666">
    <property type="component" value="Chromosome"/>
</dbReference>
<reference evidence="6 7" key="1">
    <citation type="submission" date="2023-10" db="EMBL/GenBank/DDBJ databases">
        <title>Eight complete genome sequences of bacteria isolated from laboratory stock of Giant Kelp gametophytes.</title>
        <authorList>
            <person name="Tolentino B."/>
            <person name="Nuzhdin S."/>
        </authorList>
    </citation>
    <scope>NUCLEOTIDE SEQUENCE [LARGE SCALE GENOMIC DNA]</scope>
    <source>
        <strain evidence="6 7">LC.270.F.C4</strain>
    </source>
</reference>
<dbReference type="SUPFAM" id="SSF48150">
    <property type="entry name" value="DNA-glycosylase"/>
    <property type="match status" value="1"/>
</dbReference>
<accession>A0ABZ0HK44</accession>
<evidence type="ECO:0000256" key="1">
    <source>
        <dbReference type="ARBA" id="ARBA00000086"/>
    </source>
</evidence>
<name>A0ABZ0HK44_TRISK</name>
<keyword evidence="3" id="KW-0227">DNA damage</keyword>
<evidence type="ECO:0000256" key="4">
    <source>
        <dbReference type="ARBA" id="ARBA00023204"/>
    </source>
</evidence>
<dbReference type="EC" id="3.2.2.21" evidence="2"/>
<dbReference type="SMART" id="SM00478">
    <property type="entry name" value="ENDO3c"/>
    <property type="match status" value="1"/>
</dbReference>
<dbReference type="Gene3D" id="1.10.1670.40">
    <property type="match status" value="1"/>
</dbReference>
<dbReference type="RefSeq" id="WP_317386952.1">
    <property type="nucleotide sequence ID" value="NZ_CP136704.1"/>
</dbReference>
<dbReference type="Pfam" id="PF00730">
    <property type="entry name" value="HhH-GPD"/>
    <property type="match status" value="1"/>
</dbReference>
<dbReference type="PANTHER" id="PTHR43003:SF5">
    <property type="entry name" value="DNA-3-METHYLADENINE GLYCOSYLASE"/>
    <property type="match status" value="1"/>
</dbReference>
<dbReference type="InterPro" id="IPR051912">
    <property type="entry name" value="Alkylbase_DNA_Glycosylase/TA"/>
</dbReference>
<gene>
    <name evidence="6" type="ORF">R1T40_06080</name>
</gene>
<keyword evidence="4" id="KW-0234">DNA repair</keyword>
<organism evidence="6 7">
    <name type="scientific">Tritonibacter scottomollicae</name>
    <name type="common">Epibacterium scottomollicae</name>
    <dbReference type="NCBI Taxonomy" id="483013"/>
    <lineage>
        <taxon>Bacteria</taxon>
        <taxon>Pseudomonadati</taxon>
        <taxon>Pseudomonadota</taxon>
        <taxon>Alphaproteobacteria</taxon>
        <taxon>Rhodobacterales</taxon>
        <taxon>Paracoccaceae</taxon>
        <taxon>Tritonibacter</taxon>
    </lineage>
</organism>
<comment type="catalytic activity">
    <reaction evidence="1">
        <text>Hydrolysis of alkylated DNA, releasing 3-methyladenine, 3-methylguanine, 7-methylguanine and 7-methyladenine.</text>
        <dbReference type="EC" id="3.2.2.21"/>
    </reaction>
</comment>